<dbReference type="Proteomes" id="UP000412028">
    <property type="component" value="Unassembled WGS sequence"/>
</dbReference>
<evidence type="ECO:0000256" key="4">
    <source>
        <dbReference type="ARBA" id="ARBA00022989"/>
    </source>
</evidence>
<protein>
    <submittedName>
        <fullName evidence="8">ComEC/Rec2 family competence protein</fullName>
    </submittedName>
</protein>
<keyword evidence="5 6" id="KW-0472">Membrane</keyword>
<dbReference type="RefSeq" id="WP_150380487.1">
    <property type="nucleotide sequence ID" value="NZ_RZUJ01000003.1"/>
</dbReference>
<feature type="transmembrane region" description="Helical" evidence="6">
    <location>
        <begin position="135"/>
        <end position="155"/>
    </location>
</feature>
<evidence type="ECO:0000256" key="2">
    <source>
        <dbReference type="ARBA" id="ARBA00022475"/>
    </source>
</evidence>
<keyword evidence="2" id="KW-1003">Cell membrane</keyword>
<name>A0A5M9ZZ49_9BIFI</name>
<sequence length="656" mass="72587">MTARNGEHRSSSRQYRDREQGSRDWRMLPCALVIWGALLAEHLLFDQYDAGIVNIIGDRTIWPMIGDRMPLIIAFIILVVMIVALACGMAVRSHCRHHGRNDRRSRYGRRHGRRSRLWQRSSPWPRFIPLDAMSLRCHVIVVVAATLCAFVIGGITDMKQSGDPIAMAIVDGTDTVVEVIATTSTPMATAALRDADCQTDIRVHGVTIDRIRLPSSLSARVYAAGSTCILRQGATYRITGTLRQPRFGTAPAWLIVDDDADAVTETQRPVWWRRAGTTMQESFIRVTRGLPDYGRVLVPGLTLGVLGQDIVMTPWSEEFDTERAWDTDDVNDVDEAYAQRLEDDFKQAGIMHLMAVSGSHFVLAAVFMRRLCARFLTPRWITASGIVAAYAMLGTLVYPSDSVLRAAIMGMGGVACLLAGRRSQALAGLNWTVILSLLFDPALARSYGFALSCTAVYGLVLFGDAVERFLRRFMPRMLADTMAVTVSAQILALPVQTMMNPQLPMLAVPANMLVAPFVAFATIAGLLSLCVAWAIPAFGYALAWGSCLGALPIERCATLIGGSQFSVLPWTEGVAGALIVILIETAVFVITLMGRSVIRRLTRMAAQRRSDGTQPLYDDPHEEGEPYRARYMERADVWWRETRAMLFERDVGDVQQ</sequence>
<keyword evidence="3 6" id="KW-0812">Transmembrane</keyword>
<feature type="transmembrane region" description="Helical" evidence="6">
    <location>
        <begin position="25"/>
        <end position="45"/>
    </location>
</feature>
<feature type="domain" description="ComEC/Rec2-related protein" evidence="7">
    <location>
        <begin position="338"/>
        <end position="589"/>
    </location>
</feature>
<gene>
    <name evidence="8" type="ORF">EMO89_00675</name>
</gene>
<comment type="subcellular location">
    <subcellularLocation>
        <location evidence="1">Cell membrane</location>
        <topology evidence="1">Multi-pass membrane protein</topology>
    </subcellularLocation>
</comment>
<evidence type="ECO:0000259" key="7">
    <source>
        <dbReference type="Pfam" id="PF03772"/>
    </source>
</evidence>
<evidence type="ECO:0000313" key="8">
    <source>
        <dbReference type="EMBL" id="KAA8832070.1"/>
    </source>
</evidence>
<feature type="transmembrane region" description="Helical" evidence="6">
    <location>
        <begin position="515"/>
        <end position="535"/>
    </location>
</feature>
<dbReference type="InterPro" id="IPR052159">
    <property type="entry name" value="Competence_DNA_uptake"/>
</dbReference>
<evidence type="ECO:0000256" key="1">
    <source>
        <dbReference type="ARBA" id="ARBA00004651"/>
    </source>
</evidence>
<dbReference type="OrthoDB" id="7177610at2"/>
<feature type="transmembrane region" description="Helical" evidence="6">
    <location>
        <begin position="425"/>
        <end position="443"/>
    </location>
</feature>
<comment type="caution">
    <text evidence="8">The sequence shown here is derived from an EMBL/GenBank/DDBJ whole genome shotgun (WGS) entry which is preliminary data.</text>
</comment>
<evidence type="ECO:0000256" key="3">
    <source>
        <dbReference type="ARBA" id="ARBA00022692"/>
    </source>
</evidence>
<keyword evidence="4 6" id="KW-1133">Transmembrane helix</keyword>
<dbReference type="EMBL" id="RZUI01000001">
    <property type="protein sequence ID" value="KAA8832070.1"/>
    <property type="molecule type" value="Genomic_DNA"/>
</dbReference>
<dbReference type="GO" id="GO:0005886">
    <property type="term" value="C:plasma membrane"/>
    <property type="evidence" value="ECO:0007669"/>
    <property type="project" value="UniProtKB-SubCell"/>
</dbReference>
<feature type="transmembrane region" description="Helical" evidence="6">
    <location>
        <begin position="449"/>
        <end position="466"/>
    </location>
</feature>
<dbReference type="AlphaFoldDB" id="A0A5M9ZZ49"/>
<reference evidence="8 9" key="1">
    <citation type="journal article" date="2019" name="Syst. Appl. Microbiol.">
        <title>Characterization of Bifidobacterium species in feaces of the Egyptian fruit bat: Description of B. vespertilionis sp. nov. and B. rousetti sp. nov.</title>
        <authorList>
            <person name="Modesto M."/>
            <person name="Satti M."/>
            <person name="Watanabe K."/>
            <person name="Puglisi E."/>
            <person name="Morelli L."/>
            <person name="Huang C.-H."/>
            <person name="Liou J.-S."/>
            <person name="Miyashita M."/>
            <person name="Tamura T."/>
            <person name="Saito S."/>
            <person name="Mori K."/>
            <person name="Huang L."/>
            <person name="Sciavilla P."/>
            <person name="Sandri C."/>
            <person name="Spiezio C."/>
            <person name="Vitali F."/>
            <person name="Cavalieri D."/>
            <person name="Perpetuini G."/>
            <person name="Tofalo R."/>
            <person name="Bonetti A."/>
            <person name="Arita M."/>
            <person name="Mattarelli P."/>
        </authorList>
    </citation>
    <scope>NUCLEOTIDE SEQUENCE [LARGE SCALE GENOMIC DNA]</scope>
    <source>
        <strain evidence="8 9">RST7</strain>
    </source>
</reference>
<feature type="transmembrane region" description="Helical" evidence="6">
    <location>
        <begin position="349"/>
        <end position="368"/>
    </location>
</feature>
<dbReference type="PANTHER" id="PTHR30619">
    <property type="entry name" value="DNA INTERNALIZATION/COMPETENCE PROTEIN COMEC/REC2"/>
    <property type="match status" value="1"/>
</dbReference>
<dbReference type="InterPro" id="IPR004477">
    <property type="entry name" value="ComEC_N"/>
</dbReference>
<dbReference type="NCBIfam" id="TIGR00360">
    <property type="entry name" value="ComEC_N-term"/>
    <property type="match status" value="1"/>
</dbReference>
<feature type="transmembrane region" description="Helical" evidence="6">
    <location>
        <begin position="574"/>
        <end position="594"/>
    </location>
</feature>
<organism evidence="8 9">
    <name type="scientific">Bifidobacterium tissieri</name>
    <dbReference type="NCBI Taxonomy" id="1630162"/>
    <lineage>
        <taxon>Bacteria</taxon>
        <taxon>Bacillati</taxon>
        <taxon>Actinomycetota</taxon>
        <taxon>Actinomycetes</taxon>
        <taxon>Bifidobacteriales</taxon>
        <taxon>Bifidobacteriaceae</taxon>
        <taxon>Bifidobacterium</taxon>
    </lineage>
</organism>
<accession>A0A5M9ZZ49</accession>
<dbReference type="PANTHER" id="PTHR30619:SF7">
    <property type="entry name" value="BETA-LACTAMASE DOMAIN PROTEIN"/>
    <property type="match status" value="1"/>
</dbReference>
<evidence type="ECO:0000256" key="5">
    <source>
        <dbReference type="ARBA" id="ARBA00023136"/>
    </source>
</evidence>
<feature type="transmembrane region" description="Helical" evidence="6">
    <location>
        <begin position="403"/>
        <end position="420"/>
    </location>
</feature>
<dbReference type="Pfam" id="PF03772">
    <property type="entry name" value="Competence"/>
    <property type="match status" value="1"/>
</dbReference>
<proteinExistence type="predicted"/>
<feature type="transmembrane region" description="Helical" evidence="6">
    <location>
        <begin position="380"/>
        <end position="397"/>
    </location>
</feature>
<evidence type="ECO:0000313" key="9">
    <source>
        <dbReference type="Proteomes" id="UP000412028"/>
    </source>
</evidence>
<evidence type="ECO:0000256" key="6">
    <source>
        <dbReference type="SAM" id="Phobius"/>
    </source>
</evidence>
<feature type="transmembrane region" description="Helical" evidence="6">
    <location>
        <begin position="71"/>
        <end position="91"/>
    </location>
</feature>